<sequence>LLPPGTQFDLFRGTAAMKQDVDDMYPTNLSHTIKNELSAIELFIALIIVLFLNQDIGLKWLMSSTKGRIVRENPSSIPGWTNSWSSFTYLTAELRITRAPFL</sequence>
<dbReference type="Proteomes" id="UP000265520">
    <property type="component" value="Unassembled WGS sequence"/>
</dbReference>
<evidence type="ECO:0000313" key="3">
    <source>
        <dbReference type="Proteomes" id="UP000265520"/>
    </source>
</evidence>
<dbReference type="AlphaFoldDB" id="A0A392P964"/>
<keyword evidence="1" id="KW-1133">Transmembrane helix</keyword>
<protein>
    <submittedName>
        <fullName evidence="2">Wd40 repeat-containing protein SMU1-like</fullName>
    </submittedName>
</protein>
<keyword evidence="1" id="KW-0472">Membrane</keyword>
<accession>A0A392P964</accession>
<feature type="transmembrane region" description="Helical" evidence="1">
    <location>
        <begin position="42"/>
        <end position="61"/>
    </location>
</feature>
<proteinExistence type="predicted"/>
<evidence type="ECO:0000313" key="2">
    <source>
        <dbReference type="EMBL" id="MCI08029.1"/>
    </source>
</evidence>
<feature type="non-terminal residue" evidence="2">
    <location>
        <position position="1"/>
    </location>
</feature>
<keyword evidence="3" id="KW-1185">Reference proteome</keyword>
<keyword evidence="1" id="KW-0812">Transmembrane</keyword>
<organism evidence="2 3">
    <name type="scientific">Trifolium medium</name>
    <dbReference type="NCBI Taxonomy" id="97028"/>
    <lineage>
        <taxon>Eukaryota</taxon>
        <taxon>Viridiplantae</taxon>
        <taxon>Streptophyta</taxon>
        <taxon>Embryophyta</taxon>
        <taxon>Tracheophyta</taxon>
        <taxon>Spermatophyta</taxon>
        <taxon>Magnoliopsida</taxon>
        <taxon>eudicotyledons</taxon>
        <taxon>Gunneridae</taxon>
        <taxon>Pentapetalae</taxon>
        <taxon>rosids</taxon>
        <taxon>fabids</taxon>
        <taxon>Fabales</taxon>
        <taxon>Fabaceae</taxon>
        <taxon>Papilionoideae</taxon>
        <taxon>50 kb inversion clade</taxon>
        <taxon>NPAAA clade</taxon>
        <taxon>Hologalegina</taxon>
        <taxon>IRL clade</taxon>
        <taxon>Trifolieae</taxon>
        <taxon>Trifolium</taxon>
    </lineage>
</organism>
<name>A0A392P964_9FABA</name>
<reference evidence="2 3" key="1">
    <citation type="journal article" date="2018" name="Front. Plant Sci.">
        <title>Red Clover (Trifolium pratense) and Zigzag Clover (T. medium) - A Picture of Genomic Similarities and Differences.</title>
        <authorList>
            <person name="Dluhosova J."/>
            <person name="Istvanek J."/>
            <person name="Nedelnik J."/>
            <person name="Repkova J."/>
        </authorList>
    </citation>
    <scope>NUCLEOTIDE SEQUENCE [LARGE SCALE GENOMIC DNA]</scope>
    <source>
        <strain evidence="3">cv. 10/8</strain>
        <tissue evidence="2">Leaf</tissue>
    </source>
</reference>
<evidence type="ECO:0000256" key="1">
    <source>
        <dbReference type="SAM" id="Phobius"/>
    </source>
</evidence>
<dbReference type="EMBL" id="LXQA010067529">
    <property type="protein sequence ID" value="MCI08029.1"/>
    <property type="molecule type" value="Genomic_DNA"/>
</dbReference>
<comment type="caution">
    <text evidence="2">The sequence shown here is derived from an EMBL/GenBank/DDBJ whole genome shotgun (WGS) entry which is preliminary data.</text>
</comment>